<dbReference type="InterPro" id="IPR006311">
    <property type="entry name" value="TAT_signal"/>
</dbReference>
<dbReference type="STRING" id="927083.DB32_000912"/>
<gene>
    <name evidence="1" type="ORF">DB32_000912</name>
</gene>
<protein>
    <recommendedName>
        <fullName evidence="3">Tat (Twin-arginine translocation) pathway signal sequence domain protein</fullName>
    </recommendedName>
</protein>
<dbReference type="Proteomes" id="UP000034883">
    <property type="component" value="Chromosome"/>
</dbReference>
<evidence type="ECO:0008006" key="3">
    <source>
        <dbReference type="Google" id="ProtNLM"/>
    </source>
</evidence>
<organism evidence="1 2">
    <name type="scientific">Sandaracinus amylolyticus</name>
    <dbReference type="NCBI Taxonomy" id="927083"/>
    <lineage>
        <taxon>Bacteria</taxon>
        <taxon>Pseudomonadati</taxon>
        <taxon>Myxococcota</taxon>
        <taxon>Polyangia</taxon>
        <taxon>Polyangiales</taxon>
        <taxon>Sandaracinaceae</taxon>
        <taxon>Sandaracinus</taxon>
    </lineage>
</organism>
<proteinExistence type="predicted"/>
<name>A0A0F6YGC1_9BACT</name>
<dbReference type="RefSeq" id="WP_053231187.1">
    <property type="nucleotide sequence ID" value="NZ_CP011125.1"/>
</dbReference>
<evidence type="ECO:0000313" key="2">
    <source>
        <dbReference type="Proteomes" id="UP000034883"/>
    </source>
</evidence>
<reference evidence="1 2" key="1">
    <citation type="submission" date="2015-03" db="EMBL/GenBank/DDBJ databases">
        <title>Genome assembly of Sandaracinus amylolyticus DSM 53668.</title>
        <authorList>
            <person name="Sharma G."/>
            <person name="Subramanian S."/>
        </authorList>
    </citation>
    <scope>NUCLEOTIDE SEQUENCE [LARGE SCALE GENOMIC DNA]</scope>
    <source>
        <strain evidence="1 2">DSM 53668</strain>
    </source>
</reference>
<dbReference type="OrthoDB" id="127333at2"/>
<accession>A0A0F6YGC1</accession>
<dbReference type="AlphaFoldDB" id="A0A0F6YGC1"/>
<dbReference type="KEGG" id="samy:DB32_000912"/>
<dbReference type="PROSITE" id="PS51318">
    <property type="entry name" value="TAT"/>
    <property type="match status" value="1"/>
</dbReference>
<keyword evidence="2" id="KW-1185">Reference proteome</keyword>
<sequence>MKMSRRTLLAAGGVGAVQLGLLSRFGLLDGRARADCTTDRPTKLLMIMIPGGIHHELMWSVFHDDRIGRFIPRPDGSPIFYDASTVENLDGSGDADVDAPIRRVRMNVTWDRADPSMRLAEPGNKGYAWAAPEYRLWENTAIISGVDQGTAAHLSGQIASLCGVAGATFGAPAIPAVIANHFLDRFPDRAVPSVSIGGSLSGPALDLAPAAGPAEIANVGDLEYTLSDRRYAWNGLRTRTEEPALAFDGTPQGSGIPLTAVEGALLPQIRGLRGRSTRGTDTALEQLYEGYAGLSRTLARDIVDLVAATPGVEHLPASMPWAPGAPRFGWTIGYADYHATDATWGPNFDLALRMLKSDLTTAVSFRLPMTFNFDSHFTNPFGGHGTHLRGAFEVIGRLIAEMKLTPSTMRAGSTLLDDTLVYITSDFGRTFPITGGSDHNPMHSAVLVNGRIQGNRMLGGYEENGLGRPVELIGEDDERETRPPTSRDVAATIYSCFGFRSFIPGGYGIVDGVACP</sequence>
<evidence type="ECO:0000313" key="1">
    <source>
        <dbReference type="EMBL" id="AKF03763.1"/>
    </source>
</evidence>
<dbReference type="EMBL" id="CP011125">
    <property type="protein sequence ID" value="AKF03763.1"/>
    <property type="molecule type" value="Genomic_DNA"/>
</dbReference>